<evidence type="ECO:0000313" key="3">
    <source>
        <dbReference type="EMBL" id="RIJ26710.1"/>
    </source>
</evidence>
<evidence type="ECO:0000313" key="4">
    <source>
        <dbReference type="Proteomes" id="UP000266385"/>
    </source>
</evidence>
<reference evidence="3 4" key="1">
    <citation type="submission" date="2018-08" db="EMBL/GenBank/DDBJ databases">
        <title>Henriciella mobilis sp. nov., isolated from seawater.</title>
        <authorList>
            <person name="Cheng H."/>
            <person name="Wu Y.-H."/>
            <person name="Xu X.-W."/>
            <person name="Guo L.-L."/>
        </authorList>
    </citation>
    <scope>NUCLEOTIDE SEQUENCE [LARGE SCALE GENOMIC DNA]</scope>
    <source>
        <strain evidence="3 4">JN25</strain>
    </source>
</reference>
<dbReference type="EMBL" id="QWFX01000016">
    <property type="protein sequence ID" value="RIJ26710.1"/>
    <property type="molecule type" value="Genomic_DNA"/>
</dbReference>
<evidence type="ECO:0000256" key="1">
    <source>
        <dbReference type="ARBA" id="ARBA00022723"/>
    </source>
</evidence>
<dbReference type="InterPro" id="IPR051610">
    <property type="entry name" value="GPI/OXD"/>
</dbReference>
<accession>A0A399R5W3</accession>
<dbReference type="OrthoDB" id="5290459at2"/>
<proteinExistence type="predicted"/>
<dbReference type="PANTHER" id="PTHR35848">
    <property type="entry name" value="OXALATE-BINDING PROTEIN"/>
    <property type="match status" value="1"/>
</dbReference>
<evidence type="ECO:0000259" key="2">
    <source>
        <dbReference type="Pfam" id="PF07883"/>
    </source>
</evidence>
<keyword evidence="1" id="KW-0479">Metal-binding</keyword>
<dbReference type="Gene3D" id="2.60.120.10">
    <property type="entry name" value="Jelly Rolls"/>
    <property type="match status" value="1"/>
</dbReference>
<keyword evidence="4" id="KW-1185">Reference proteome</keyword>
<dbReference type="InterPro" id="IPR014710">
    <property type="entry name" value="RmlC-like_jellyroll"/>
</dbReference>
<dbReference type="Proteomes" id="UP000266385">
    <property type="component" value="Unassembled WGS sequence"/>
</dbReference>
<organism evidence="3 4">
    <name type="scientific">Henriciella mobilis</name>
    <dbReference type="NCBI Taxonomy" id="2305467"/>
    <lineage>
        <taxon>Bacteria</taxon>
        <taxon>Pseudomonadati</taxon>
        <taxon>Pseudomonadota</taxon>
        <taxon>Alphaproteobacteria</taxon>
        <taxon>Hyphomonadales</taxon>
        <taxon>Hyphomonadaceae</taxon>
        <taxon>Henriciella</taxon>
    </lineage>
</organism>
<dbReference type="GO" id="GO:0046872">
    <property type="term" value="F:metal ion binding"/>
    <property type="evidence" value="ECO:0007669"/>
    <property type="project" value="UniProtKB-KW"/>
</dbReference>
<comment type="caution">
    <text evidence="3">The sequence shown here is derived from an EMBL/GenBank/DDBJ whole genome shotgun (WGS) entry which is preliminary data.</text>
</comment>
<dbReference type="InterPro" id="IPR013096">
    <property type="entry name" value="Cupin_2"/>
</dbReference>
<dbReference type="AlphaFoldDB" id="A0A399R5W3"/>
<protein>
    <submittedName>
        <fullName evidence="3">Cupin domain-containing protein</fullName>
    </submittedName>
</protein>
<dbReference type="CDD" id="cd02224">
    <property type="entry name" value="cupin_SPO2919-like"/>
    <property type="match status" value="1"/>
</dbReference>
<feature type="domain" description="Cupin type-2" evidence="2">
    <location>
        <begin position="46"/>
        <end position="116"/>
    </location>
</feature>
<dbReference type="Pfam" id="PF07883">
    <property type="entry name" value="Cupin_2"/>
    <property type="match status" value="1"/>
</dbReference>
<dbReference type="SUPFAM" id="SSF51182">
    <property type="entry name" value="RmlC-like cupins"/>
    <property type="match status" value="1"/>
</dbReference>
<dbReference type="RefSeq" id="WP_119377604.1">
    <property type="nucleotide sequence ID" value="NZ_QWFX01000016.1"/>
</dbReference>
<dbReference type="PANTHER" id="PTHR35848:SF9">
    <property type="entry name" value="SLL1358 PROTEIN"/>
    <property type="match status" value="1"/>
</dbReference>
<gene>
    <name evidence="3" type="ORF">D1223_17335</name>
</gene>
<dbReference type="InterPro" id="IPR011051">
    <property type="entry name" value="RmlC_Cupin_sf"/>
</dbReference>
<name>A0A399R5W3_9PROT</name>
<sequence>MPKIDLAAVPEKSGTNYPDPHAMKVKARRWKPVGDAGGLSLIGVNYCTIPPGTWSSQMHDHSHEDEFVIILSGEGRLVTSKGEDILKPGEMAAFPAGGEAHHIRNEGSEDLVFLVVSNRNEMDGCTYPGLDMKVGPDGIYRHEDGTPY</sequence>